<organism evidence="1 2">
    <name type="scientific">Rhizobium gallicum</name>
    <dbReference type="NCBI Taxonomy" id="56730"/>
    <lineage>
        <taxon>Bacteria</taxon>
        <taxon>Pseudomonadati</taxon>
        <taxon>Pseudomonadota</taxon>
        <taxon>Alphaproteobacteria</taxon>
        <taxon>Hyphomicrobiales</taxon>
        <taxon>Rhizobiaceae</taxon>
        <taxon>Rhizobium/Agrobacterium group</taxon>
        <taxon>Rhizobium</taxon>
    </lineage>
</organism>
<reference evidence="1 2" key="1">
    <citation type="submission" date="2016-09" db="EMBL/GenBank/DDBJ databases">
        <title>The complete genome sequences of Rhizobium gallicum, symbiovars gallicum and phaseoli, symbionts associated to common bean (Phaseolus vulgaris).</title>
        <authorList>
            <person name="Bustos P."/>
            <person name="Santamaria R.I."/>
            <person name="Perez-Carrascal O.M."/>
            <person name="Juarez S."/>
            <person name="Lozano L."/>
            <person name="Martinez-Flores I."/>
            <person name="Martinez-Romero E."/>
            <person name="Cevallos M."/>
            <person name="Romero D."/>
            <person name="Davila G."/>
            <person name="Gonzalez V."/>
        </authorList>
    </citation>
    <scope>NUCLEOTIDE SEQUENCE [LARGE SCALE GENOMIC DNA]</scope>
    <source>
        <strain evidence="1 2">IE4872</strain>
        <plasmid evidence="2">prgalie4872c</plasmid>
    </source>
</reference>
<gene>
    <name evidence="1" type="ORF">IE4872_PC00131</name>
</gene>
<evidence type="ECO:0000313" key="1">
    <source>
        <dbReference type="EMBL" id="APO70162.1"/>
    </source>
</evidence>
<evidence type="ECO:0000313" key="2">
    <source>
        <dbReference type="Proteomes" id="UP000184749"/>
    </source>
</evidence>
<keyword evidence="1" id="KW-0614">Plasmid</keyword>
<accession>A0A1L5NQL5</accession>
<dbReference type="Proteomes" id="UP000184749">
    <property type="component" value="Plasmid pRgalIE4872c"/>
</dbReference>
<protein>
    <submittedName>
        <fullName evidence="1">Uncharacterized protein</fullName>
    </submittedName>
</protein>
<geneLocation type="plasmid" evidence="2">
    <name>prgalie4872c</name>
</geneLocation>
<dbReference type="EMBL" id="CP017104">
    <property type="protein sequence ID" value="APO70162.1"/>
    <property type="molecule type" value="Genomic_DNA"/>
</dbReference>
<proteinExistence type="predicted"/>
<sequence>MGAAGRWVADLNTPQKLVWRARIVLMWADASIVADAISLAKFLREATTNWPIKMKG</sequence>
<name>A0A1L5NQL5_9HYPH</name>
<dbReference type="AlphaFoldDB" id="A0A1L5NQL5"/>